<evidence type="ECO:0000256" key="7">
    <source>
        <dbReference type="ARBA" id="ARBA00022756"/>
    </source>
</evidence>
<evidence type="ECO:0000256" key="4">
    <source>
        <dbReference type="ARBA" id="ARBA00022603"/>
    </source>
</evidence>
<dbReference type="RefSeq" id="WP_289829557.1">
    <property type="nucleotide sequence ID" value="NZ_JAUEDK010000012.1"/>
</dbReference>
<evidence type="ECO:0000256" key="6">
    <source>
        <dbReference type="ARBA" id="ARBA00022691"/>
    </source>
</evidence>
<feature type="domain" description="Methyltransferase type 11" evidence="9">
    <location>
        <begin position="52"/>
        <end position="159"/>
    </location>
</feature>
<dbReference type="EC" id="2.1.1.197" evidence="3 8"/>
<dbReference type="SUPFAM" id="SSF53335">
    <property type="entry name" value="S-adenosyl-L-methionine-dependent methyltransferases"/>
    <property type="match status" value="1"/>
</dbReference>
<keyword evidence="4 8" id="KW-0489">Methyltransferase</keyword>
<accession>A0ABT7XMF6</accession>
<dbReference type="NCBIfam" id="TIGR02072">
    <property type="entry name" value="BioC"/>
    <property type="match status" value="1"/>
</dbReference>
<dbReference type="InterPro" id="IPR013216">
    <property type="entry name" value="Methyltransf_11"/>
</dbReference>
<protein>
    <recommendedName>
        <fullName evidence="3 8">Malonyl-[acyl-carrier protein] O-methyltransferase</fullName>
        <shortName evidence="8">Malonyl-ACP O-methyltransferase</shortName>
        <ecNumber evidence="3 8">2.1.1.197</ecNumber>
    </recommendedName>
    <alternativeName>
        <fullName evidence="8">Biotin synthesis protein BioC</fullName>
    </alternativeName>
</protein>
<evidence type="ECO:0000256" key="1">
    <source>
        <dbReference type="ARBA" id="ARBA00000852"/>
    </source>
</evidence>
<dbReference type="InterPro" id="IPR011814">
    <property type="entry name" value="BioC"/>
</dbReference>
<dbReference type="GO" id="GO:0102130">
    <property type="term" value="F:malonyl-CoA methyltransferase activity"/>
    <property type="evidence" value="ECO:0007669"/>
    <property type="project" value="UniProtKB-EC"/>
</dbReference>
<dbReference type="PANTHER" id="PTHR13090">
    <property type="entry name" value="ARGININE-HYDROXYLASE NDUFAF5, MITOCHONDRIAL"/>
    <property type="match status" value="1"/>
</dbReference>
<keyword evidence="5 8" id="KW-0808">Transferase</keyword>
<dbReference type="Proteomes" id="UP001168540">
    <property type="component" value="Unassembled WGS sequence"/>
</dbReference>
<evidence type="ECO:0000259" key="9">
    <source>
        <dbReference type="Pfam" id="PF08241"/>
    </source>
</evidence>
<evidence type="ECO:0000256" key="3">
    <source>
        <dbReference type="ARBA" id="ARBA00012327"/>
    </source>
</evidence>
<dbReference type="HAMAP" id="MF_00835">
    <property type="entry name" value="BioC"/>
    <property type="match status" value="1"/>
</dbReference>
<keyword evidence="6 8" id="KW-0949">S-adenosyl-L-methionine</keyword>
<dbReference type="InterPro" id="IPR029063">
    <property type="entry name" value="SAM-dependent_MTases_sf"/>
</dbReference>
<dbReference type="GO" id="GO:0032259">
    <property type="term" value="P:methylation"/>
    <property type="evidence" value="ECO:0007669"/>
    <property type="project" value="UniProtKB-KW"/>
</dbReference>
<gene>
    <name evidence="8 10" type="primary">bioC</name>
    <name evidence="10" type="ORF">QU481_08670</name>
</gene>
<evidence type="ECO:0000256" key="2">
    <source>
        <dbReference type="ARBA" id="ARBA00004746"/>
    </source>
</evidence>
<dbReference type="EMBL" id="JAUEDK010000012">
    <property type="protein sequence ID" value="MDN0074967.1"/>
    <property type="molecule type" value="Genomic_DNA"/>
</dbReference>
<evidence type="ECO:0000256" key="5">
    <source>
        <dbReference type="ARBA" id="ARBA00022679"/>
    </source>
</evidence>
<evidence type="ECO:0000313" key="10">
    <source>
        <dbReference type="EMBL" id="MDN0074967.1"/>
    </source>
</evidence>
<dbReference type="Gene3D" id="3.40.50.150">
    <property type="entry name" value="Vaccinia Virus protein VP39"/>
    <property type="match status" value="1"/>
</dbReference>
<comment type="caution">
    <text evidence="10">The sequence shown here is derived from an EMBL/GenBank/DDBJ whole genome shotgun (WGS) entry which is preliminary data.</text>
</comment>
<keyword evidence="7 8" id="KW-0093">Biotin biosynthesis</keyword>
<keyword evidence="11" id="KW-1185">Reference proteome</keyword>
<sequence length="303" mass="33551">MSEAFYTDKARVRAAFERAATSYDSAAVLQREVSDRMAERLTYIKHEPAVILDAGSGTGYGAAQLRERYPNARVIELDLAAAMLKASRTKQQDDAGFFGRLLGKARSSWQVCGDLEALPLADQSVDMIWSNLAIQWVNVPDSVFAEFRRILKPDGLVMFSTLGPDTLQELRTSFAGVDGATHVNQFIDMHDLGDALVRTGFGEPVMDMDKIVLTYDDARGVMQDLKAIGAHNATGGRGRGLMGKHAWQQVCAAYELRRRDGKLPATYEVVYGHAWFGRPKQKADLLPDGRQVIEFKKPGQVPR</sequence>
<organism evidence="10 11">
    <name type="scientific">Crenobacter oryzisoli</name>
    <dbReference type="NCBI Taxonomy" id="3056844"/>
    <lineage>
        <taxon>Bacteria</taxon>
        <taxon>Pseudomonadati</taxon>
        <taxon>Pseudomonadota</taxon>
        <taxon>Betaproteobacteria</taxon>
        <taxon>Neisseriales</taxon>
        <taxon>Neisseriaceae</taxon>
        <taxon>Crenobacter</taxon>
    </lineage>
</organism>
<dbReference type="CDD" id="cd02440">
    <property type="entry name" value="AdoMet_MTases"/>
    <property type="match status" value="1"/>
</dbReference>
<comment type="pathway">
    <text evidence="2 8">Cofactor biosynthesis; biotin biosynthesis.</text>
</comment>
<evidence type="ECO:0000256" key="8">
    <source>
        <dbReference type="HAMAP-Rule" id="MF_00835"/>
    </source>
</evidence>
<name>A0ABT7XMF6_9NEIS</name>
<dbReference type="InterPro" id="IPR050602">
    <property type="entry name" value="Malonyl-ACP_OMT"/>
</dbReference>
<evidence type="ECO:0000313" key="11">
    <source>
        <dbReference type="Proteomes" id="UP001168540"/>
    </source>
</evidence>
<comment type="similarity">
    <text evidence="8">Belongs to the methyltransferase superfamily.</text>
</comment>
<comment type="catalytic activity">
    <reaction evidence="1 8">
        <text>malonyl-[ACP] + S-adenosyl-L-methionine = malonyl-[ACP] methyl ester + S-adenosyl-L-homocysteine</text>
        <dbReference type="Rhea" id="RHEA:17105"/>
        <dbReference type="Rhea" id="RHEA-COMP:9623"/>
        <dbReference type="Rhea" id="RHEA-COMP:9954"/>
        <dbReference type="ChEBI" id="CHEBI:57856"/>
        <dbReference type="ChEBI" id="CHEBI:59789"/>
        <dbReference type="ChEBI" id="CHEBI:78449"/>
        <dbReference type="ChEBI" id="CHEBI:78845"/>
        <dbReference type="EC" id="2.1.1.197"/>
    </reaction>
</comment>
<dbReference type="PANTHER" id="PTHR13090:SF1">
    <property type="entry name" value="ARGININE-HYDROXYLASE NDUFAF5, MITOCHONDRIAL"/>
    <property type="match status" value="1"/>
</dbReference>
<proteinExistence type="inferred from homology"/>
<dbReference type="Pfam" id="PF08241">
    <property type="entry name" value="Methyltransf_11"/>
    <property type="match status" value="1"/>
</dbReference>
<comment type="function">
    <text evidence="8">Converts the free carboxyl group of a malonyl-thioester to its methyl ester by transfer of a methyl group from S-adenosyl-L-methionine (SAM). It allows to synthesize pimeloyl-ACP via the fatty acid synthetic pathway.</text>
</comment>
<reference evidence="10" key="1">
    <citation type="submission" date="2023-06" db="EMBL/GenBank/DDBJ databases">
        <authorList>
            <person name="Zhang S."/>
        </authorList>
    </citation>
    <scope>NUCLEOTIDE SEQUENCE</scope>
    <source>
        <strain evidence="10">SG2303</strain>
    </source>
</reference>